<dbReference type="EMBL" id="JBGBZA010000002">
    <property type="protein sequence ID" value="MEY9322819.1"/>
    <property type="molecule type" value="Genomic_DNA"/>
</dbReference>
<protein>
    <submittedName>
        <fullName evidence="1">Holliday junction resolvasome RuvABC ATP-dependent DNA helicase subunit</fullName>
    </submittedName>
</protein>
<dbReference type="RefSeq" id="WP_016848102.1">
    <property type="nucleotide sequence ID" value="NZ_CP126026.1"/>
</dbReference>
<keyword evidence="1" id="KW-0067">ATP-binding</keyword>
<gene>
    <name evidence="1" type="ORF">ABIF29_009618</name>
</gene>
<proteinExistence type="predicted"/>
<accession>A0ABV4FI67</accession>
<evidence type="ECO:0000313" key="2">
    <source>
        <dbReference type="Proteomes" id="UP001565471"/>
    </source>
</evidence>
<dbReference type="GO" id="GO:0004386">
    <property type="term" value="F:helicase activity"/>
    <property type="evidence" value="ECO:0007669"/>
    <property type="project" value="UniProtKB-KW"/>
</dbReference>
<evidence type="ECO:0000313" key="1">
    <source>
        <dbReference type="EMBL" id="MEY9322819.1"/>
    </source>
</evidence>
<reference evidence="1 2" key="1">
    <citation type="submission" date="2024-07" db="EMBL/GenBank/DDBJ databases">
        <title>Genomic Encyclopedia of Type Strains, Phase V (KMG-V): Genome sequencing to study the core and pangenomes of soil and plant-associated prokaryotes.</title>
        <authorList>
            <person name="Whitman W."/>
        </authorList>
    </citation>
    <scope>NUCLEOTIDE SEQUENCE [LARGE SCALE GENOMIC DNA]</scope>
    <source>
        <strain evidence="1 2">USDA 415</strain>
    </source>
</reference>
<dbReference type="Proteomes" id="UP001565471">
    <property type="component" value="Unassembled WGS sequence"/>
</dbReference>
<organism evidence="1 2">
    <name type="scientific">Bradyrhizobium elkanii</name>
    <dbReference type="NCBI Taxonomy" id="29448"/>
    <lineage>
        <taxon>Bacteria</taxon>
        <taxon>Pseudomonadati</taxon>
        <taxon>Pseudomonadota</taxon>
        <taxon>Alphaproteobacteria</taxon>
        <taxon>Hyphomicrobiales</taxon>
        <taxon>Nitrobacteraceae</taxon>
        <taxon>Bradyrhizobium</taxon>
    </lineage>
</organism>
<keyword evidence="1" id="KW-0378">Hydrolase</keyword>
<name>A0ABV4FI67_BRAEL</name>
<keyword evidence="2" id="KW-1185">Reference proteome</keyword>
<keyword evidence="1" id="KW-0347">Helicase</keyword>
<comment type="caution">
    <text evidence="1">The sequence shown here is derived from an EMBL/GenBank/DDBJ whole genome shotgun (WGS) entry which is preliminary data.</text>
</comment>
<sequence>MNTIGEDMTRVIDLADMLAILLAQPDAETAVDGMHKVAQIISEHARSALEQFEARPASTRPPTLAVVHRLEPIDRA</sequence>
<keyword evidence="1" id="KW-0547">Nucleotide-binding</keyword>